<evidence type="ECO:0000313" key="1">
    <source>
        <dbReference type="EMBL" id="RKQ70906.1"/>
    </source>
</evidence>
<dbReference type="OrthoDB" id="7570189at2"/>
<accession>A0A420WIY9</accession>
<organism evidence="1 2">
    <name type="scientific">Litorimonas taeanensis</name>
    <dbReference type="NCBI Taxonomy" id="568099"/>
    <lineage>
        <taxon>Bacteria</taxon>
        <taxon>Pseudomonadati</taxon>
        <taxon>Pseudomonadota</taxon>
        <taxon>Alphaproteobacteria</taxon>
        <taxon>Maricaulales</taxon>
        <taxon>Robiginitomaculaceae</taxon>
    </lineage>
</organism>
<evidence type="ECO:0000313" key="2">
    <source>
        <dbReference type="Proteomes" id="UP000282211"/>
    </source>
</evidence>
<dbReference type="RefSeq" id="WP_121098722.1">
    <property type="nucleotide sequence ID" value="NZ_RBII01000001.1"/>
</dbReference>
<protein>
    <submittedName>
        <fullName evidence="1">SPP1 family predicted phage head-tail adaptor</fullName>
    </submittedName>
</protein>
<keyword evidence="2" id="KW-1185">Reference proteome</keyword>
<dbReference type="Proteomes" id="UP000282211">
    <property type="component" value="Unassembled WGS sequence"/>
</dbReference>
<dbReference type="NCBIfam" id="TIGR01563">
    <property type="entry name" value="gp16_SPP1"/>
    <property type="match status" value="1"/>
</dbReference>
<name>A0A420WIY9_9PROT</name>
<comment type="caution">
    <text evidence="1">The sequence shown here is derived from an EMBL/GenBank/DDBJ whole genome shotgun (WGS) entry which is preliminary data.</text>
</comment>
<dbReference type="InterPro" id="IPR008767">
    <property type="entry name" value="Phage_SPP1_head-tail_adaptor"/>
</dbReference>
<reference evidence="1 2" key="1">
    <citation type="submission" date="2018-10" db="EMBL/GenBank/DDBJ databases">
        <title>Genomic Encyclopedia of Type Strains, Phase IV (KMG-IV): sequencing the most valuable type-strain genomes for metagenomic binning, comparative biology and taxonomic classification.</title>
        <authorList>
            <person name="Goeker M."/>
        </authorList>
    </citation>
    <scope>NUCLEOTIDE SEQUENCE [LARGE SCALE GENOMIC DNA]</scope>
    <source>
        <strain evidence="1 2">DSM 22008</strain>
    </source>
</reference>
<sequence length="105" mass="12297">MIGDLRSRLGLYIPIVQADEFGGTKTQWNFHSAFWGAVTPKTVTERQENGRLAVTQSYRVTLHYQPNFPERARILWGERILRVITSSDPDNRRERLHLICEEEQQ</sequence>
<dbReference type="AlphaFoldDB" id="A0A420WIY9"/>
<gene>
    <name evidence="1" type="ORF">DES40_0210</name>
</gene>
<dbReference type="Pfam" id="PF05521">
    <property type="entry name" value="Phage_HCP"/>
    <property type="match status" value="1"/>
</dbReference>
<dbReference type="Gene3D" id="2.40.10.270">
    <property type="entry name" value="Bacteriophage SPP1 head-tail adaptor protein"/>
    <property type="match status" value="1"/>
</dbReference>
<proteinExistence type="predicted"/>
<dbReference type="InterPro" id="IPR038666">
    <property type="entry name" value="SSP1_head-tail_sf"/>
</dbReference>
<dbReference type="EMBL" id="RBII01000001">
    <property type="protein sequence ID" value="RKQ70906.1"/>
    <property type="molecule type" value="Genomic_DNA"/>
</dbReference>
<dbReference type="InParanoid" id="A0A420WIY9"/>